<dbReference type="PANTHER" id="PTHR34296:SF2">
    <property type="entry name" value="ABC TRANSPORTER GUANOSINE-BINDING PROTEIN NUPN"/>
    <property type="match status" value="1"/>
</dbReference>
<dbReference type="InterPro" id="IPR003760">
    <property type="entry name" value="PnrA-like"/>
</dbReference>
<dbReference type="InterPro" id="IPR050957">
    <property type="entry name" value="BMP_lipoprotein"/>
</dbReference>
<keyword evidence="5" id="KW-0449">Lipoprotein</keyword>
<evidence type="ECO:0000256" key="1">
    <source>
        <dbReference type="ARBA" id="ARBA00004236"/>
    </source>
</evidence>
<feature type="signal peptide" evidence="6">
    <location>
        <begin position="1"/>
        <end position="22"/>
    </location>
</feature>
<accession>A0A927CWX3</accession>
<proteinExistence type="predicted"/>
<evidence type="ECO:0000256" key="3">
    <source>
        <dbReference type="ARBA" id="ARBA00022729"/>
    </source>
</evidence>
<organism evidence="8 9">
    <name type="scientific">Peribacillus faecalis</name>
    <dbReference type="NCBI Taxonomy" id="2772559"/>
    <lineage>
        <taxon>Bacteria</taxon>
        <taxon>Bacillati</taxon>
        <taxon>Bacillota</taxon>
        <taxon>Bacilli</taxon>
        <taxon>Bacillales</taxon>
        <taxon>Bacillaceae</taxon>
        <taxon>Peribacillus</taxon>
    </lineage>
</organism>
<evidence type="ECO:0000256" key="2">
    <source>
        <dbReference type="ARBA" id="ARBA00022475"/>
    </source>
</evidence>
<comment type="subcellular location">
    <subcellularLocation>
        <location evidence="1">Cell membrane</location>
    </subcellularLocation>
</comment>
<sequence>MKKSIKNIALILVLALMTVVMEACGNNDNAANKEAGEGGLKIAIVTSPSGVDDGSFNEDNYNGILNFIKNNPTATVTAVKEETGDPSAAVQAVADIVADYDVIVTPGFQFAGISSIAVENPDKVFILNDSEPEAVGDQKTFENIYAMNFAEQESGFFAGMAAALETKSNKVAVVSGIAYPSNVNYQFGFESGVNYVNKVYGTNVEVVELSGYAGTDVTGANIGGNYAGSFADEATGKVIGNALIKEGVDRIFVAAGGTGNGVFTAVKEAKGDIKVIGVDVDQYDEGANGSENIVLTSAVKFMSMNVEKALNAVIDGSFEGGNVVLFADTDSTGFIKEEGRHQLSEDTLSKMNEVYELVKAGTIAPASNFNGYTPDSFPGL</sequence>
<dbReference type="CDD" id="cd06354">
    <property type="entry name" value="PBP1_PrnA-like"/>
    <property type="match status" value="1"/>
</dbReference>
<dbReference type="RefSeq" id="WP_190998678.1">
    <property type="nucleotide sequence ID" value="NZ_JACXSI010000028.1"/>
</dbReference>
<dbReference type="AlphaFoldDB" id="A0A927CWX3"/>
<dbReference type="Gene3D" id="3.40.50.2300">
    <property type="match status" value="2"/>
</dbReference>
<evidence type="ECO:0000256" key="5">
    <source>
        <dbReference type="ARBA" id="ARBA00023288"/>
    </source>
</evidence>
<feature type="domain" description="ABC transporter substrate-binding protein PnrA-like" evidence="7">
    <location>
        <begin position="224"/>
        <end position="349"/>
    </location>
</feature>
<reference evidence="8" key="1">
    <citation type="submission" date="2020-09" db="EMBL/GenBank/DDBJ databases">
        <title>Bacillus faecalis sp. nov., a moderately halophilic bacterium isolated from cow faeces.</title>
        <authorList>
            <person name="Jiang L."/>
            <person name="Lee J."/>
        </authorList>
    </citation>
    <scope>NUCLEOTIDE SEQUENCE</scope>
    <source>
        <strain evidence="8">AGMB 02131</strain>
    </source>
</reference>
<feature type="domain" description="ABC transporter substrate-binding protein PnrA-like" evidence="7">
    <location>
        <begin position="44"/>
        <end position="208"/>
    </location>
</feature>
<keyword evidence="4" id="KW-0472">Membrane</keyword>
<dbReference type="GO" id="GO:0005886">
    <property type="term" value="C:plasma membrane"/>
    <property type="evidence" value="ECO:0007669"/>
    <property type="project" value="UniProtKB-SubCell"/>
</dbReference>
<dbReference type="Pfam" id="PF02608">
    <property type="entry name" value="Bmp"/>
    <property type="match status" value="2"/>
</dbReference>
<evidence type="ECO:0000313" key="9">
    <source>
        <dbReference type="Proteomes" id="UP000602076"/>
    </source>
</evidence>
<dbReference type="Proteomes" id="UP000602076">
    <property type="component" value="Unassembled WGS sequence"/>
</dbReference>
<evidence type="ECO:0000259" key="7">
    <source>
        <dbReference type="Pfam" id="PF02608"/>
    </source>
</evidence>
<dbReference type="EMBL" id="JACXSI010000028">
    <property type="protein sequence ID" value="MBD3109138.1"/>
    <property type="molecule type" value="Genomic_DNA"/>
</dbReference>
<keyword evidence="3 6" id="KW-0732">Signal</keyword>
<evidence type="ECO:0000256" key="6">
    <source>
        <dbReference type="SAM" id="SignalP"/>
    </source>
</evidence>
<name>A0A927CWX3_9BACI</name>
<keyword evidence="2" id="KW-1003">Cell membrane</keyword>
<dbReference type="PANTHER" id="PTHR34296">
    <property type="entry name" value="TRANSCRIPTIONAL ACTIVATOR PROTEIN MED"/>
    <property type="match status" value="1"/>
</dbReference>
<protein>
    <submittedName>
        <fullName evidence="8">BMP family ABC transporter substrate-binding protein</fullName>
    </submittedName>
</protein>
<evidence type="ECO:0000313" key="8">
    <source>
        <dbReference type="EMBL" id="MBD3109138.1"/>
    </source>
</evidence>
<feature type="chain" id="PRO_5038951079" evidence="6">
    <location>
        <begin position="23"/>
        <end position="380"/>
    </location>
</feature>
<evidence type="ECO:0000256" key="4">
    <source>
        <dbReference type="ARBA" id="ARBA00023136"/>
    </source>
</evidence>
<comment type="caution">
    <text evidence="8">The sequence shown here is derived from an EMBL/GenBank/DDBJ whole genome shotgun (WGS) entry which is preliminary data.</text>
</comment>
<keyword evidence="9" id="KW-1185">Reference proteome</keyword>
<gene>
    <name evidence="8" type="ORF">IEO70_12345</name>
</gene>